<keyword evidence="3" id="KW-1185">Reference proteome</keyword>
<dbReference type="InterPro" id="IPR012551">
    <property type="entry name" value="DUF1707_SHOCT-like"/>
</dbReference>
<dbReference type="Proteomes" id="UP000265719">
    <property type="component" value="Chromosome"/>
</dbReference>
<evidence type="ECO:0000313" key="3">
    <source>
        <dbReference type="Proteomes" id="UP000265719"/>
    </source>
</evidence>
<dbReference type="OrthoDB" id="4772576at2"/>
<accession>A0A399FZZ2</accession>
<gene>
    <name evidence="2" type="ORF">NI17_023010</name>
</gene>
<evidence type="ECO:0000259" key="1">
    <source>
        <dbReference type="Pfam" id="PF08044"/>
    </source>
</evidence>
<reference evidence="2" key="1">
    <citation type="submission" date="2020-10" db="EMBL/GenBank/DDBJ databases">
        <title>De novo genome project of the cellulose decomposer Thermobifida halotolerans type strain.</title>
        <authorList>
            <person name="Nagy I."/>
            <person name="Horvath B."/>
            <person name="Kukolya J."/>
            <person name="Nagy I."/>
            <person name="Orsini M."/>
        </authorList>
    </citation>
    <scope>NUCLEOTIDE SEQUENCE</scope>
    <source>
        <strain evidence="2">DSM 44931</strain>
    </source>
</reference>
<dbReference type="EMBL" id="CP063196">
    <property type="protein sequence ID" value="UOE22208.1"/>
    <property type="molecule type" value="Genomic_DNA"/>
</dbReference>
<evidence type="ECO:0000313" key="2">
    <source>
        <dbReference type="EMBL" id="UOE22208.1"/>
    </source>
</evidence>
<proteinExistence type="predicted"/>
<organism evidence="2 3">
    <name type="scientific">Thermobifida halotolerans</name>
    <dbReference type="NCBI Taxonomy" id="483545"/>
    <lineage>
        <taxon>Bacteria</taxon>
        <taxon>Bacillati</taxon>
        <taxon>Actinomycetota</taxon>
        <taxon>Actinomycetes</taxon>
        <taxon>Streptosporangiales</taxon>
        <taxon>Nocardiopsidaceae</taxon>
        <taxon>Thermobifida</taxon>
    </lineage>
</organism>
<protein>
    <submittedName>
        <fullName evidence="2">DUF1707 and DUF2154 domain-containing protein</fullName>
    </submittedName>
</protein>
<dbReference type="AlphaFoldDB" id="A0A399FZZ2"/>
<dbReference type="PANTHER" id="PTHR40763:SF4">
    <property type="entry name" value="DUF1707 DOMAIN-CONTAINING PROTEIN"/>
    <property type="match status" value="1"/>
</dbReference>
<feature type="domain" description="DUF1707" evidence="1">
    <location>
        <begin position="9"/>
        <end position="60"/>
    </location>
</feature>
<dbReference type="KEGG" id="thao:NI17_023010"/>
<name>A0A399FZZ2_9ACTN</name>
<dbReference type="Pfam" id="PF08044">
    <property type="entry name" value="DUF1707"/>
    <property type="match status" value="1"/>
</dbReference>
<dbReference type="PANTHER" id="PTHR40763">
    <property type="entry name" value="MEMBRANE PROTEIN-RELATED"/>
    <property type="match status" value="1"/>
</dbReference>
<sequence>MEGPPPERLRASDADRERVLAVLREAVEDGRLDLEEFQERSDRVHAARRLGDLVGITADLLPPDAQPLRLDVTPVSALFGNDRRTGRWVVPARQLVLSLFGTAEVDLRDALLTRDRVEMTASTVFGRIVIRVPEGLEVRVRGWSFLGRRTASVRPSPLRDAPVLEVDGFSLFGSLRVSAPRGRRWLGRGRRRPRELE</sequence>
<dbReference type="RefSeq" id="WP_068687909.1">
    <property type="nucleotide sequence ID" value="NZ_CP063196.1"/>
</dbReference>